<dbReference type="Proteomes" id="UP001166286">
    <property type="component" value="Unassembled WGS sequence"/>
</dbReference>
<dbReference type="SUPFAM" id="SSF53335">
    <property type="entry name" value="S-adenosyl-L-methionine-dependent methyltransferases"/>
    <property type="match status" value="1"/>
</dbReference>
<organism evidence="1 2">
    <name type="scientific">Cladonia borealis</name>
    <dbReference type="NCBI Taxonomy" id="184061"/>
    <lineage>
        <taxon>Eukaryota</taxon>
        <taxon>Fungi</taxon>
        <taxon>Dikarya</taxon>
        <taxon>Ascomycota</taxon>
        <taxon>Pezizomycotina</taxon>
        <taxon>Lecanoromycetes</taxon>
        <taxon>OSLEUM clade</taxon>
        <taxon>Lecanoromycetidae</taxon>
        <taxon>Lecanorales</taxon>
        <taxon>Lecanorineae</taxon>
        <taxon>Cladoniaceae</taxon>
        <taxon>Cladonia</taxon>
    </lineage>
</organism>
<evidence type="ECO:0000313" key="1">
    <source>
        <dbReference type="EMBL" id="KAK0507995.1"/>
    </source>
</evidence>
<dbReference type="AlphaFoldDB" id="A0AA39QTX2"/>
<comment type="caution">
    <text evidence="1">The sequence shown here is derived from an EMBL/GenBank/DDBJ whole genome shotgun (WGS) entry which is preliminary data.</text>
</comment>
<dbReference type="Pfam" id="PF13489">
    <property type="entry name" value="Methyltransf_23"/>
    <property type="match status" value="1"/>
</dbReference>
<dbReference type="Gene3D" id="3.40.50.150">
    <property type="entry name" value="Vaccinia Virus protein VP39"/>
    <property type="match status" value="1"/>
</dbReference>
<proteinExistence type="predicted"/>
<keyword evidence="2" id="KW-1185">Reference proteome</keyword>
<sequence>MAEPPAYPLATGFRSVARLNLQHYLWKQQQGYLIHPAISCMQEKSLKIADVGTGTGIWLLDLSEQLPSTVQLDGFDIDVSQCPPRAWLPSNVAMRKLDIHDEIPKELVGVYDIINIRFFLCVVKDRDPTPIIKKSLQMLKPKGWIQWTEQDLSTCKVVSAFTDADTKYTEQLKSFAIAPTPDWPVNHGSWVASMSETFRHAGLKYIVEDRNEKHSWNLSSSHDITLLAMEEVSLKLGNASGVHEMIQKAALEFENNQRGVALASDRVTVVGMKAGG</sequence>
<name>A0AA39QTX2_9LECA</name>
<evidence type="ECO:0008006" key="3">
    <source>
        <dbReference type="Google" id="ProtNLM"/>
    </source>
</evidence>
<protein>
    <recommendedName>
        <fullName evidence="3">Methyltransferase</fullName>
    </recommendedName>
</protein>
<reference evidence="1" key="1">
    <citation type="submission" date="2023-03" db="EMBL/GenBank/DDBJ databases">
        <title>Complete genome of Cladonia borealis.</title>
        <authorList>
            <person name="Park H."/>
        </authorList>
    </citation>
    <scope>NUCLEOTIDE SEQUENCE</scope>
    <source>
        <strain evidence="1">ANT050790</strain>
    </source>
</reference>
<dbReference type="InterPro" id="IPR029063">
    <property type="entry name" value="SAM-dependent_MTases_sf"/>
</dbReference>
<dbReference type="EMBL" id="JAFEKC020000022">
    <property type="protein sequence ID" value="KAK0507995.1"/>
    <property type="molecule type" value="Genomic_DNA"/>
</dbReference>
<dbReference type="CDD" id="cd02440">
    <property type="entry name" value="AdoMet_MTases"/>
    <property type="match status" value="1"/>
</dbReference>
<evidence type="ECO:0000313" key="2">
    <source>
        <dbReference type="Proteomes" id="UP001166286"/>
    </source>
</evidence>
<accession>A0AA39QTX2</accession>
<gene>
    <name evidence="1" type="ORF">JMJ35_009884</name>
</gene>